<comment type="catalytic activity">
    <reaction evidence="13">
        <text>L-arginyl-[protein] + 2 S-adenosyl-L-methionine = N(omega),N(omega)-dimethyl-L-arginyl-[protein] + 2 S-adenosyl-L-homocysteine + 2 H(+)</text>
        <dbReference type="Rhea" id="RHEA:48096"/>
        <dbReference type="Rhea" id="RHEA-COMP:10532"/>
        <dbReference type="Rhea" id="RHEA-COMP:11991"/>
        <dbReference type="ChEBI" id="CHEBI:15378"/>
        <dbReference type="ChEBI" id="CHEBI:29965"/>
        <dbReference type="ChEBI" id="CHEBI:57856"/>
        <dbReference type="ChEBI" id="CHEBI:59789"/>
        <dbReference type="ChEBI" id="CHEBI:61897"/>
        <dbReference type="EC" id="2.1.1.319"/>
    </reaction>
    <physiologicalReaction direction="left-to-right" evidence="13">
        <dbReference type="Rhea" id="RHEA:48097"/>
    </physiologicalReaction>
</comment>
<feature type="region of interest" description="Disordered" evidence="16">
    <location>
        <begin position="185"/>
        <end position="207"/>
    </location>
</feature>
<dbReference type="InterPro" id="IPR025799">
    <property type="entry name" value="Arg_MeTrfase"/>
</dbReference>
<dbReference type="PANTHER" id="PTHR11006:SF116">
    <property type="entry name" value="PROTEIN METHYLTRANSFERASE"/>
    <property type="match status" value="1"/>
</dbReference>
<dbReference type="SUPFAM" id="SSF53335">
    <property type="entry name" value="S-adenosyl-L-methionine-dependent methyltransferases"/>
    <property type="match status" value="1"/>
</dbReference>
<dbReference type="InterPro" id="IPR029063">
    <property type="entry name" value="SAM-dependent_MTases_sf"/>
</dbReference>
<dbReference type="InterPro" id="IPR049482">
    <property type="entry name" value="ANM3-like_C2H2_Zf"/>
</dbReference>
<evidence type="ECO:0000256" key="9">
    <source>
        <dbReference type="ARBA" id="ARBA00022723"/>
    </source>
</evidence>
<dbReference type="CDD" id="cd02440">
    <property type="entry name" value="AdoMet_MTases"/>
    <property type="match status" value="1"/>
</dbReference>
<dbReference type="PANTHER" id="PTHR11006">
    <property type="entry name" value="PROTEIN ARGININE N-METHYLTRANSFERASE"/>
    <property type="match status" value="1"/>
</dbReference>
<keyword evidence="7 15" id="KW-0808">Transferase</keyword>
<sequence>MPADNILDAQSEASDASSWGDIDDNDEGESEALIVSLFDERVFTDAMSMISYCKESYNFDFLATRDRLSLDFYGSIKLINFIRSSVRDGQSLPSEITMEQIQDDVYLRPVLEDDALIISLDDLPQENQQIVDGGRSEDSITGSSREDGNLRKANADLQAQLDSLSQQFANYRLAVQQTLDKRWGVDGDDDSGESLVTTQASTSKPRQDDSEYYWESYAYHDIHETMLKDAVRTDAYRDFIYNNKHLIAGKVVLDIGCGTGILSMFCAKAGARQVIAVDNSAIIDKARENIFRNGLDDKITCLRGRVEDVTMPVDKVDIIVSEWMGYCLLYEAMLPSVIWARDRYLKPDGLLIPSHATIFIAPVSDSEYVSDHVDFWQDVYGFDMTAMKSGLCSDVRVEHVPESIVCGSPSTVAFNLYKTTVADLTFKIDWRSTISSDVDEVDGFLIWFDMYFAPDRHDPDELIVAPAKEWAAKRNDSIAFTTGPMGIETHWKQGLLLYEHDDSSPKFRTGEEIQGTLSFSVLEDHARGLSIQVDWETSPGNRRSQSWNCR</sequence>
<feature type="region of interest" description="Disordered" evidence="16">
    <location>
        <begin position="128"/>
        <end position="148"/>
    </location>
</feature>
<protein>
    <recommendedName>
        <fullName evidence="3">type I protein arginine methyltransferase</fullName>
        <ecNumber evidence="3">2.1.1.319</ecNumber>
    </recommendedName>
</protein>
<dbReference type="InterPro" id="IPR041698">
    <property type="entry name" value="Methyltransf_25"/>
</dbReference>
<dbReference type="HOGENOM" id="CLU_017375_6_0_1"/>
<dbReference type="Proteomes" id="UP000014074">
    <property type="component" value="Unassembled WGS sequence"/>
</dbReference>
<organism evidence="20 21">
    <name type="scientific">Phaeoacremonium minimum (strain UCR-PA7)</name>
    <name type="common">Esca disease fungus</name>
    <name type="synonym">Togninia minima</name>
    <dbReference type="NCBI Taxonomy" id="1286976"/>
    <lineage>
        <taxon>Eukaryota</taxon>
        <taxon>Fungi</taxon>
        <taxon>Dikarya</taxon>
        <taxon>Ascomycota</taxon>
        <taxon>Pezizomycotina</taxon>
        <taxon>Sordariomycetes</taxon>
        <taxon>Sordariomycetidae</taxon>
        <taxon>Togniniales</taxon>
        <taxon>Togniniaceae</taxon>
        <taxon>Phaeoacremonium</taxon>
    </lineage>
</organism>
<feature type="domain" description="Protein arginine N-methyltransferase 3-like C2H2 zinc finger" evidence="18">
    <location>
        <begin position="67"/>
        <end position="109"/>
    </location>
</feature>
<comment type="subcellular location">
    <subcellularLocation>
        <location evidence="2">Cytoplasm</location>
        <location evidence="2">Cytosol</location>
    </subcellularLocation>
    <subcellularLocation>
        <location evidence="1">Nucleus</location>
    </subcellularLocation>
</comment>
<evidence type="ECO:0000313" key="21">
    <source>
        <dbReference type="Proteomes" id="UP000014074"/>
    </source>
</evidence>
<keyword evidence="9" id="KW-0479">Metal-binding</keyword>
<dbReference type="PROSITE" id="PS51678">
    <property type="entry name" value="SAM_MT_PRMT"/>
    <property type="match status" value="1"/>
</dbReference>
<dbReference type="Pfam" id="PF22528">
    <property type="entry name" value="PRMT_C"/>
    <property type="match status" value="1"/>
</dbReference>
<evidence type="ECO:0000256" key="13">
    <source>
        <dbReference type="ARBA" id="ARBA00047384"/>
    </source>
</evidence>
<evidence type="ECO:0000313" key="20">
    <source>
        <dbReference type="EMBL" id="EON96999.1"/>
    </source>
</evidence>
<dbReference type="GO" id="GO:0005634">
    <property type="term" value="C:nucleus"/>
    <property type="evidence" value="ECO:0007669"/>
    <property type="project" value="UniProtKB-SubCell"/>
</dbReference>
<keyword evidence="6 15" id="KW-0489">Methyltransferase</keyword>
<evidence type="ECO:0000256" key="7">
    <source>
        <dbReference type="ARBA" id="ARBA00022679"/>
    </source>
</evidence>
<dbReference type="GO" id="GO:0032259">
    <property type="term" value="P:methylation"/>
    <property type="evidence" value="ECO:0007669"/>
    <property type="project" value="UniProtKB-KW"/>
</dbReference>
<evidence type="ECO:0000256" key="4">
    <source>
        <dbReference type="ARBA" id="ARBA00022490"/>
    </source>
</evidence>
<reference evidence="21" key="1">
    <citation type="journal article" date="2013" name="Genome Announc.">
        <title>Draft genome sequence of the ascomycete Phaeoacremonium aleophilum strain UCR-PA7, a causal agent of the esca disease complex in grapevines.</title>
        <authorList>
            <person name="Blanco-Ulate B."/>
            <person name="Rolshausen P."/>
            <person name="Cantu D."/>
        </authorList>
    </citation>
    <scope>NUCLEOTIDE SEQUENCE [LARGE SCALE GENOMIC DNA]</scope>
    <source>
        <strain evidence="21">UCR-PA7</strain>
    </source>
</reference>
<dbReference type="GO" id="GO:0005829">
    <property type="term" value="C:cytosol"/>
    <property type="evidence" value="ECO:0007669"/>
    <property type="project" value="UniProtKB-SubCell"/>
</dbReference>
<accession>R8BCG5</accession>
<evidence type="ECO:0000256" key="3">
    <source>
        <dbReference type="ARBA" id="ARBA00011925"/>
    </source>
</evidence>
<evidence type="ECO:0000256" key="11">
    <source>
        <dbReference type="ARBA" id="ARBA00022833"/>
    </source>
</evidence>
<feature type="compositionally biased region" description="Polar residues" evidence="16">
    <location>
        <begin position="194"/>
        <end position="204"/>
    </location>
</feature>
<dbReference type="AlphaFoldDB" id="R8BCG5"/>
<keyword evidence="8 15" id="KW-0949">S-adenosyl-L-methionine</keyword>
<evidence type="ECO:0000256" key="5">
    <source>
        <dbReference type="ARBA" id="ARBA00022553"/>
    </source>
</evidence>
<dbReference type="GO" id="GO:0042054">
    <property type="term" value="F:histone methyltransferase activity"/>
    <property type="evidence" value="ECO:0007669"/>
    <property type="project" value="TreeGrafter"/>
</dbReference>
<evidence type="ECO:0000259" key="19">
    <source>
        <dbReference type="Pfam" id="PF22528"/>
    </source>
</evidence>
<dbReference type="InterPro" id="IPR036236">
    <property type="entry name" value="Znf_C2H2_sf"/>
</dbReference>
<keyword evidence="21" id="KW-1185">Reference proteome</keyword>
<dbReference type="SUPFAM" id="SSF57667">
    <property type="entry name" value="beta-beta-alpha zinc fingers"/>
    <property type="match status" value="1"/>
</dbReference>
<keyword evidence="4" id="KW-0963">Cytoplasm</keyword>
<keyword evidence="10" id="KW-0863">Zinc-finger</keyword>
<dbReference type="GO" id="GO:0008270">
    <property type="term" value="F:zinc ion binding"/>
    <property type="evidence" value="ECO:0007669"/>
    <property type="project" value="UniProtKB-KW"/>
</dbReference>
<dbReference type="GO" id="GO:0035242">
    <property type="term" value="F:protein-arginine omega-N asymmetric methyltransferase activity"/>
    <property type="evidence" value="ECO:0007669"/>
    <property type="project" value="UniProtKB-EC"/>
</dbReference>
<proteinExistence type="predicted"/>
<keyword evidence="11" id="KW-0862">Zinc</keyword>
<dbReference type="GeneID" id="19328257"/>
<dbReference type="KEGG" id="tmn:UCRPA7_7493"/>
<gene>
    <name evidence="20" type="ORF">UCRPA7_7493</name>
</gene>
<evidence type="ECO:0000256" key="10">
    <source>
        <dbReference type="ARBA" id="ARBA00022771"/>
    </source>
</evidence>
<dbReference type="Pfam" id="PF21137">
    <property type="entry name" value="ANM3_C2H2_Zf"/>
    <property type="match status" value="1"/>
</dbReference>
<dbReference type="FunFam" id="2.70.160.11:FF:000016">
    <property type="entry name" value="Protein arginine methyltransferase RmtB"/>
    <property type="match status" value="1"/>
</dbReference>
<dbReference type="eggNOG" id="KOG1499">
    <property type="taxonomic scope" value="Eukaryota"/>
</dbReference>
<feature type="domain" description="Methyltransferase" evidence="17">
    <location>
        <begin position="252"/>
        <end position="349"/>
    </location>
</feature>
<feature type="region of interest" description="Disordered" evidence="16">
    <location>
        <begin position="1"/>
        <end position="22"/>
    </location>
</feature>
<dbReference type="Pfam" id="PF13649">
    <property type="entry name" value="Methyltransf_25"/>
    <property type="match status" value="1"/>
</dbReference>
<evidence type="ECO:0000256" key="8">
    <source>
        <dbReference type="ARBA" id="ARBA00022691"/>
    </source>
</evidence>
<dbReference type="FunFam" id="3.40.50.150:FF:000034">
    <property type="entry name" value="Protein arginine N-methyltransferase 3"/>
    <property type="match status" value="1"/>
</dbReference>
<evidence type="ECO:0000259" key="17">
    <source>
        <dbReference type="Pfam" id="PF13649"/>
    </source>
</evidence>
<dbReference type="EMBL" id="KB933302">
    <property type="protein sequence ID" value="EON96999.1"/>
    <property type="molecule type" value="Genomic_DNA"/>
</dbReference>
<comment type="catalytic activity">
    <reaction evidence="14">
        <text>L-arginyl-[protein] + S-adenosyl-L-methionine = N(omega)-methyl-L-arginyl-[protein] + S-adenosyl-L-homocysteine + H(+)</text>
        <dbReference type="Rhea" id="RHEA:48100"/>
        <dbReference type="Rhea" id="RHEA-COMP:10532"/>
        <dbReference type="Rhea" id="RHEA-COMP:11990"/>
        <dbReference type="ChEBI" id="CHEBI:15378"/>
        <dbReference type="ChEBI" id="CHEBI:29965"/>
        <dbReference type="ChEBI" id="CHEBI:57856"/>
        <dbReference type="ChEBI" id="CHEBI:59789"/>
        <dbReference type="ChEBI" id="CHEBI:65280"/>
    </reaction>
    <physiologicalReaction direction="left-to-right" evidence="14">
        <dbReference type="Rhea" id="RHEA:48101"/>
    </physiologicalReaction>
</comment>
<feature type="domain" description="Protein arginine N-methyltransferase" evidence="19">
    <location>
        <begin position="355"/>
        <end position="537"/>
    </location>
</feature>
<evidence type="ECO:0000256" key="6">
    <source>
        <dbReference type="ARBA" id="ARBA00022603"/>
    </source>
</evidence>
<dbReference type="Gene3D" id="3.40.50.150">
    <property type="entry name" value="Vaccinia Virus protein VP39"/>
    <property type="match status" value="1"/>
</dbReference>
<evidence type="ECO:0000256" key="12">
    <source>
        <dbReference type="ARBA" id="ARBA00023242"/>
    </source>
</evidence>
<name>R8BCG5_PHAM7</name>
<feature type="compositionally biased region" description="Basic and acidic residues" evidence="16">
    <location>
        <begin position="134"/>
        <end position="148"/>
    </location>
</feature>
<evidence type="ECO:0000256" key="2">
    <source>
        <dbReference type="ARBA" id="ARBA00004514"/>
    </source>
</evidence>
<dbReference type="OrthoDB" id="7848332at2759"/>
<dbReference type="EC" id="2.1.1.319" evidence="3"/>
<keyword evidence="5" id="KW-0597">Phosphoprotein</keyword>
<evidence type="ECO:0000256" key="1">
    <source>
        <dbReference type="ARBA" id="ARBA00004123"/>
    </source>
</evidence>
<dbReference type="InterPro" id="IPR055135">
    <property type="entry name" value="PRMT_dom"/>
</dbReference>
<dbReference type="RefSeq" id="XP_007918214.1">
    <property type="nucleotide sequence ID" value="XM_007920023.1"/>
</dbReference>
<keyword evidence="12" id="KW-0539">Nucleus</keyword>
<evidence type="ECO:0000256" key="16">
    <source>
        <dbReference type="SAM" id="MobiDB-lite"/>
    </source>
</evidence>
<evidence type="ECO:0000259" key="18">
    <source>
        <dbReference type="Pfam" id="PF21137"/>
    </source>
</evidence>
<evidence type="ECO:0000256" key="15">
    <source>
        <dbReference type="PROSITE-ProRule" id="PRU01015"/>
    </source>
</evidence>
<evidence type="ECO:0000256" key="14">
    <source>
        <dbReference type="ARBA" id="ARBA00049303"/>
    </source>
</evidence>
<dbReference type="Gene3D" id="2.70.160.11">
    <property type="entry name" value="Hnrnp arginine n-methyltransferase1"/>
    <property type="match status" value="1"/>
</dbReference>